<dbReference type="InterPro" id="IPR050065">
    <property type="entry name" value="GlmU-like"/>
</dbReference>
<evidence type="ECO:0000256" key="1">
    <source>
        <dbReference type="ARBA" id="ARBA00004514"/>
    </source>
</evidence>
<reference evidence="16" key="1">
    <citation type="submission" date="2017-09" db="EMBL/GenBank/DDBJ databases">
        <title>Metaegenomics of thermophilic ammonia-oxidizing enrichment culture.</title>
        <authorList>
            <person name="Kato S."/>
            <person name="Suzuki K."/>
        </authorList>
    </citation>
    <scope>NUCLEOTIDE SEQUENCE [LARGE SCALE GENOMIC DNA]</scope>
</reference>
<evidence type="ECO:0000256" key="6">
    <source>
        <dbReference type="ARBA" id="ARBA00022679"/>
    </source>
</evidence>
<dbReference type="InterPro" id="IPR056764">
    <property type="entry name" value="LbH_EIF2B3/5"/>
</dbReference>
<evidence type="ECO:0000313" key="15">
    <source>
        <dbReference type="EMBL" id="GBC97671.1"/>
    </source>
</evidence>
<evidence type="ECO:0000256" key="7">
    <source>
        <dbReference type="ARBA" id="ARBA00022695"/>
    </source>
</evidence>
<keyword evidence="8" id="KW-0648">Protein biosynthesis</keyword>
<evidence type="ECO:0000256" key="10">
    <source>
        <dbReference type="ARBA" id="ARBA00023315"/>
    </source>
</evidence>
<dbReference type="SUPFAM" id="SSF53448">
    <property type="entry name" value="Nucleotide-diphospho-sugar transferases"/>
    <property type="match status" value="1"/>
</dbReference>
<dbReference type="PANTHER" id="PTHR43584">
    <property type="entry name" value="NUCLEOTIDYL TRANSFERASE"/>
    <property type="match status" value="1"/>
</dbReference>
<proteinExistence type="predicted"/>
<accession>A0A2H5X917</accession>
<keyword evidence="7 15" id="KW-0548">Nucleotidyltransferase</keyword>
<keyword evidence="10" id="KW-0012">Acyltransferase</keyword>
<protein>
    <submittedName>
        <fullName evidence="15">UTP--glucose-1-phosphate uridylyltransferase</fullName>
        <ecNumber evidence="15">2.7.7.9</ecNumber>
    </submittedName>
</protein>
<evidence type="ECO:0000256" key="2">
    <source>
        <dbReference type="ARBA" id="ARBA00005166"/>
    </source>
</evidence>
<evidence type="ECO:0000259" key="14">
    <source>
        <dbReference type="Pfam" id="PF25084"/>
    </source>
</evidence>
<evidence type="ECO:0000256" key="12">
    <source>
        <dbReference type="ARBA" id="ARBA00048493"/>
    </source>
</evidence>
<evidence type="ECO:0000313" key="16">
    <source>
        <dbReference type="Proteomes" id="UP000236173"/>
    </source>
</evidence>
<dbReference type="InterPro" id="IPR029044">
    <property type="entry name" value="Nucleotide-diphossugar_trans"/>
</dbReference>
<comment type="caution">
    <text evidence="15">The sequence shown here is derived from an EMBL/GenBank/DDBJ whole genome shotgun (WGS) entry which is preliminary data.</text>
</comment>
<dbReference type="Pfam" id="PF00483">
    <property type="entry name" value="NTP_transferase"/>
    <property type="match status" value="1"/>
</dbReference>
<dbReference type="SUPFAM" id="SSF51161">
    <property type="entry name" value="Trimeric LpxA-like enzymes"/>
    <property type="match status" value="1"/>
</dbReference>
<dbReference type="Pfam" id="PF25084">
    <property type="entry name" value="LbH_EIF2B"/>
    <property type="match status" value="1"/>
</dbReference>
<feature type="domain" description="EIF2B subunit epsilon/gamma LbH" evidence="14">
    <location>
        <begin position="261"/>
        <end position="343"/>
    </location>
</feature>
<dbReference type="Proteomes" id="UP000236173">
    <property type="component" value="Unassembled WGS sequence"/>
</dbReference>
<comment type="catalytic activity">
    <reaction evidence="11">
        <text>alpha-D-glucosamine 1-phosphate + acetyl-CoA = N-acetyl-alpha-D-glucosamine 1-phosphate + CoA + H(+)</text>
        <dbReference type="Rhea" id="RHEA:13725"/>
        <dbReference type="ChEBI" id="CHEBI:15378"/>
        <dbReference type="ChEBI" id="CHEBI:57287"/>
        <dbReference type="ChEBI" id="CHEBI:57288"/>
        <dbReference type="ChEBI" id="CHEBI:57776"/>
        <dbReference type="ChEBI" id="CHEBI:58516"/>
        <dbReference type="EC" id="2.3.1.157"/>
    </reaction>
</comment>
<dbReference type="GO" id="GO:0003983">
    <property type="term" value="F:UTP:glucose-1-phosphate uridylyltransferase activity"/>
    <property type="evidence" value="ECO:0007669"/>
    <property type="project" value="UniProtKB-EC"/>
</dbReference>
<evidence type="ECO:0000259" key="13">
    <source>
        <dbReference type="Pfam" id="PF00483"/>
    </source>
</evidence>
<keyword evidence="9" id="KW-0511">Multifunctional enzyme</keyword>
<keyword evidence="4" id="KW-0963">Cytoplasm</keyword>
<sequence length="409" mass="43878">MVRQAVILTAGLSTRTYPLTVRKPKPLLKLANTPNLMHLLRGLAAAGVQEVVLVVGFERQQVERAIGHRFAGLTVHYAVQEQALGTGHAVLQAAPFLEREAPFAVLNGDDLILPDALAACLSQVPALLVAPHHQPHRFGVVEVVDGFVRAVREKPKEAPPGALVSTGAWTLPHEALQWLQHLPPAEDGEIRLPDITPQLMAHGLHAVVTEDGWVPLTYPWDVLVATHHLLTLWGTERVAQLLPAPAINGFVHPTAEVHGDVFIAPTARVEARSKVIGPAVIGEGSVIGANCDIVRTVIGDRCHIGDGAHLEDCVLMDQVQVGEDAELAWSVLGDRVVIGHGARAFAKLPSGITVRSVVRGQLVDTAMEQLGCIVGDGARIGDGCVLYPGVKVWVDRVVLPRTEVLEDVR</sequence>
<dbReference type="EMBL" id="BEHT01000001">
    <property type="protein sequence ID" value="GBC97671.1"/>
    <property type="molecule type" value="Genomic_DNA"/>
</dbReference>
<dbReference type="InterPro" id="IPR011004">
    <property type="entry name" value="Trimer_LpxA-like_sf"/>
</dbReference>
<evidence type="ECO:0000256" key="3">
    <source>
        <dbReference type="ARBA" id="ARBA00005208"/>
    </source>
</evidence>
<evidence type="ECO:0000256" key="5">
    <source>
        <dbReference type="ARBA" id="ARBA00022540"/>
    </source>
</evidence>
<evidence type="ECO:0000256" key="8">
    <source>
        <dbReference type="ARBA" id="ARBA00022917"/>
    </source>
</evidence>
<dbReference type="Gene3D" id="2.160.10.10">
    <property type="entry name" value="Hexapeptide repeat proteins"/>
    <property type="match status" value="1"/>
</dbReference>
<dbReference type="CDD" id="cd04181">
    <property type="entry name" value="NTP_transferase"/>
    <property type="match status" value="1"/>
</dbReference>
<gene>
    <name evidence="15" type="primary">gtaB_1</name>
    <name evidence="15" type="ORF">HRbin17_00160</name>
</gene>
<comment type="pathway">
    <text evidence="2">Nucleotide-sugar biosynthesis; UDP-N-acetyl-alpha-D-glucosamine biosynthesis; N-acetyl-alpha-D-glucosamine 1-phosphate from alpha-D-glucosamine 6-phosphate (route II): step 2/2.</text>
</comment>
<keyword evidence="6 15" id="KW-0808">Transferase</keyword>
<dbReference type="InterPro" id="IPR005835">
    <property type="entry name" value="NTP_transferase_dom"/>
</dbReference>
<dbReference type="GO" id="GO:0003977">
    <property type="term" value="F:UDP-N-acetylglucosamine diphosphorylase activity"/>
    <property type="evidence" value="ECO:0007669"/>
    <property type="project" value="UniProtKB-EC"/>
</dbReference>
<name>A0A2H5X917_9BACT</name>
<organism evidence="15 16">
    <name type="scientific">Candidatus Fervidibacter japonicus</name>
    <dbReference type="NCBI Taxonomy" id="2035412"/>
    <lineage>
        <taxon>Bacteria</taxon>
        <taxon>Candidatus Fervidibacterota</taxon>
        <taxon>Candidatus Fervidibacter</taxon>
    </lineage>
</organism>
<comment type="subcellular location">
    <subcellularLocation>
        <location evidence="1">Cytoplasm</location>
        <location evidence="1">Cytosol</location>
    </subcellularLocation>
</comment>
<dbReference type="EC" id="2.7.7.9" evidence="15"/>
<comment type="catalytic activity">
    <reaction evidence="12">
        <text>N-acetyl-alpha-D-glucosamine 1-phosphate + UTP + H(+) = UDP-N-acetyl-alpha-D-glucosamine + diphosphate</text>
        <dbReference type="Rhea" id="RHEA:13509"/>
        <dbReference type="ChEBI" id="CHEBI:15378"/>
        <dbReference type="ChEBI" id="CHEBI:33019"/>
        <dbReference type="ChEBI" id="CHEBI:46398"/>
        <dbReference type="ChEBI" id="CHEBI:57705"/>
        <dbReference type="ChEBI" id="CHEBI:57776"/>
        <dbReference type="EC" id="2.7.7.23"/>
    </reaction>
</comment>
<dbReference type="AlphaFoldDB" id="A0A2H5X917"/>
<comment type="pathway">
    <text evidence="3">Nucleotide-sugar biosynthesis; UDP-N-acetyl-alpha-D-glucosamine biosynthesis; UDP-N-acetyl-alpha-D-glucosamine from N-acetyl-alpha-D-glucosamine 1-phosphate: step 1/1.</text>
</comment>
<evidence type="ECO:0000256" key="11">
    <source>
        <dbReference type="ARBA" id="ARBA00048247"/>
    </source>
</evidence>
<evidence type="ECO:0000256" key="9">
    <source>
        <dbReference type="ARBA" id="ARBA00023268"/>
    </source>
</evidence>
<feature type="domain" description="Nucleotidyl transferase" evidence="13">
    <location>
        <begin position="5"/>
        <end position="213"/>
    </location>
</feature>
<evidence type="ECO:0000256" key="4">
    <source>
        <dbReference type="ARBA" id="ARBA00022490"/>
    </source>
</evidence>
<dbReference type="GO" id="GO:0019134">
    <property type="term" value="F:glucosamine-1-phosphate N-acetyltransferase activity"/>
    <property type="evidence" value="ECO:0007669"/>
    <property type="project" value="UniProtKB-EC"/>
</dbReference>
<dbReference type="PANTHER" id="PTHR43584:SF8">
    <property type="entry name" value="N-ACETYLMURAMATE ALPHA-1-PHOSPHATE URIDYLYLTRANSFERASE"/>
    <property type="match status" value="1"/>
</dbReference>
<dbReference type="Gene3D" id="3.90.550.10">
    <property type="entry name" value="Spore Coat Polysaccharide Biosynthesis Protein SpsA, Chain A"/>
    <property type="match status" value="1"/>
</dbReference>
<keyword evidence="5" id="KW-0396">Initiation factor</keyword>